<protein>
    <submittedName>
        <fullName evidence="2">Uncharacterized protein</fullName>
    </submittedName>
</protein>
<sequence>MALTLTLAGRAIAQVDDKLTGASLDKNLQIYINGQTTTYDGTEPLDLPVSNFVMTLSYPYLLNKLEFLNHALDDYESPHPVKPFLMKMFRYLLNKLQEDIGESSVTFESTQICREYLQFFAGVRESFKLPPKPFKYQELEYYDALTQYQEPSKPVDKHTMDELLLMCQQFYLQCYDRLQREERENTSANHQEGSSNDAPANLGDGGNTVGSHEAITKGASSADSSALPSSSSADNKAAPLRMKRSMDARKPEPSVSSQEPGPSGVNPAPSDDDKQLQRQLSEGESGPAEHEDDKRSHNPPQNKIDEDSAADWDEYFNSLMHRLSTSSEDGEPSNEPVKRLSMWKRFRKSLRKHSCI</sequence>
<gene>
    <name evidence="2" type="ORF">BBBOND_0311160</name>
</gene>
<dbReference type="OrthoDB" id="366746at2759"/>
<dbReference type="EMBL" id="LK391709">
    <property type="protein sequence ID" value="CDR97213.1"/>
    <property type="molecule type" value="Genomic_DNA"/>
</dbReference>
<evidence type="ECO:0000313" key="3">
    <source>
        <dbReference type="Proteomes" id="UP000033188"/>
    </source>
</evidence>
<feature type="compositionally biased region" description="Polar residues" evidence="1">
    <location>
        <begin position="186"/>
        <end position="198"/>
    </location>
</feature>
<dbReference type="VEuPathDB" id="PiroplasmaDB:BBBOND_0311160"/>
<evidence type="ECO:0000313" key="2">
    <source>
        <dbReference type="EMBL" id="CDR97213.1"/>
    </source>
</evidence>
<feature type="compositionally biased region" description="Basic and acidic residues" evidence="1">
    <location>
        <begin position="287"/>
        <end position="296"/>
    </location>
</feature>
<proteinExistence type="predicted"/>
<feature type="region of interest" description="Disordered" evidence="1">
    <location>
        <begin position="182"/>
        <end position="312"/>
    </location>
</feature>
<keyword evidence="3" id="KW-1185">Reference proteome</keyword>
<dbReference type="GeneID" id="24565754"/>
<accession>A0A061D9J6</accession>
<feature type="compositionally biased region" description="Low complexity" evidence="1">
    <location>
        <begin position="219"/>
        <end position="233"/>
    </location>
</feature>
<name>A0A061D9J6_BABBI</name>
<dbReference type="RefSeq" id="XP_012769399.1">
    <property type="nucleotide sequence ID" value="XM_012913945.1"/>
</dbReference>
<reference evidence="3" key="1">
    <citation type="journal article" date="2014" name="Nucleic Acids Res.">
        <title>The evolutionary dynamics of variant antigen genes in Babesia reveal a history of genomic innovation underlying host-parasite interaction.</title>
        <authorList>
            <person name="Jackson A.P."/>
            <person name="Otto T.D."/>
            <person name="Darby A."/>
            <person name="Ramaprasad A."/>
            <person name="Xia D."/>
            <person name="Echaide I.E."/>
            <person name="Farber M."/>
            <person name="Gahlot S."/>
            <person name="Gamble J."/>
            <person name="Gupta D."/>
            <person name="Gupta Y."/>
            <person name="Jackson L."/>
            <person name="Malandrin L."/>
            <person name="Malas T.B."/>
            <person name="Moussa E."/>
            <person name="Nair M."/>
            <person name="Reid A.J."/>
            <person name="Sanders M."/>
            <person name="Sharma J."/>
            <person name="Tracey A."/>
            <person name="Quail M.A."/>
            <person name="Weir W."/>
            <person name="Wastling J.M."/>
            <person name="Hall N."/>
            <person name="Willadsen P."/>
            <person name="Lingelbach K."/>
            <person name="Shiels B."/>
            <person name="Tait A."/>
            <person name="Berriman M."/>
            <person name="Allred D.R."/>
            <person name="Pain A."/>
        </authorList>
    </citation>
    <scope>NUCLEOTIDE SEQUENCE [LARGE SCALE GENOMIC DNA]</scope>
    <source>
        <strain evidence="3">Bond</strain>
    </source>
</reference>
<dbReference type="KEGG" id="bbig:BBBOND_0311160"/>
<evidence type="ECO:0000256" key="1">
    <source>
        <dbReference type="SAM" id="MobiDB-lite"/>
    </source>
</evidence>
<dbReference type="Proteomes" id="UP000033188">
    <property type="component" value="Chromosome 3"/>
</dbReference>
<dbReference type="AlphaFoldDB" id="A0A061D9J6"/>
<organism evidence="2 3">
    <name type="scientific">Babesia bigemina</name>
    <dbReference type="NCBI Taxonomy" id="5866"/>
    <lineage>
        <taxon>Eukaryota</taxon>
        <taxon>Sar</taxon>
        <taxon>Alveolata</taxon>
        <taxon>Apicomplexa</taxon>
        <taxon>Aconoidasida</taxon>
        <taxon>Piroplasmida</taxon>
        <taxon>Babesiidae</taxon>
        <taxon>Babesia</taxon>
    </lineage>
</organism>